<feature type="compositionally biased region" description="Polar residues" evidence="1">
    <location>
        <begin position="101"/>
        <end position="110"/>
    </location>
</feature>
<evidence type="ECO:0000313" key="3">
    <source>
        <dbReference type="Proteomes" id="UP001279410"/>
    </source>
</evidence>
<evidence type="ECO:0000313" key="2">
    <source>
        <dbReference type="EMBL" id="GLD74990.1"/>
    </source>
</evidence>
<dbReference type="EMBL" id="BRZM01002629">
    <property type="protein sequence ID" value="GLD74990.1"/>
    <property type="molecule type" value="Genomic_DNA"/>
</dbReference>
<comment type="caution">
    <text evidence="2">The sequence shown here is derived from an EMBL/GenBank/DDBJ whole genome shotgun (WGS) entry which is preliminary data.</text>
</comment>
<protein>
    <submittedName>
        <fullName evidence="2">Uncharacterized protein</fullName>
    </submittedName>
</protein>
<accession>A0AAD3NND3</accession>
<gene>
    <name evidence="2" type="ORF">AKAME5_002632300</name>
</gene>
<evidence type="ECO:0000256" key="1">
    <source>
        <dbReference type="SAM" id="MobiDB-lite"/>
    </source>
</evidence>
<sequence length="129" mass="14288">MESLSVVSAAGEARRRRGPVSASCRLPHAEVWLRPGMQSEAADKIVLLRPHFPSSNSSTGSLHRIQYKLLLITYKALNNLPPSYLTDLLYHHSPSHRLRSADSNLLTPITRTKHGPWGTEPSLPLPLPP</sequence>
<dbReference type="AlphaFoldDB" id="A0AAD3NND3"/>
<keyword evidence="3" id="KW-1185">Reference proteome</keyword>
<organism evidence="2 3">
    <name type="scientific">Lates japonicus</name>
    <name type="common">Japanese lates</name>
    <dbReference type="NCBI Taxonomy" id="270547"/>
    <lineage>
        <taxon>Eukaryota</taxon>
        <taxon>Metazoa</taxon>
        <taxon>Chordata</taxon>
        <taxon>Craniata</taxon>
        <taxon>Vertebrata</taxon>
        <taxon>Euteleostomi</taxon>
        <taxon>Actinopterygii</taxon>
        <taxon>Neopterygii</taxon>
        <taxon>Teleostei</taxon>
        <taxon>Neoteleostei</taxon>
        <taxon>Acanthomorphata</taxon>
        <taxon>Carangaria</taxon>
        <taxon>Carangaria incertae sedis</taxon>
        <taxon>Centropomidae</taxon>
        <taxon>Lates</taxon>
    </lineage>
</organism>
<dbReference type="Proteomes" id="UP001279410">
    <property type="component" value="Unassembled WGS sequence"/>
</dbReference>
<proteinExistence type="predicted"/>
<name>A0AAD3NND3_LATJO</name>
<feature type="region of interest" description="Disordered" evidence="1">
    <location>
        <begin position="100"/>
        <end position="129"/>
    </location>
</feature>
<reference evidence="2" key="1">
    <citation type="submission" date="2022-08" db="EMBL/GenBank/DDBJ databases">
        <title>Genome sequencing of akame (Lates japonicus).</title>
        <authorList>
            <person name="Hashiguchi Y."/>
            <person name="Takahashi H."/>
        </authorList>
    </citation>
    <scope>NUCLEOTIDE SEQUENCE</scope>
    <source>
        <strain evidence="2">Kochi</strain>
    </source>
</reference>